<evidence type="ECO:0000256" key="7">
    <source>
        <dbReference type="ARBA" id="ARBA00022650"/>
    </source>
</evidence>
<dbReference type="InterPro" id="IPR050103">
    <property type="entry name" value="Class-III_PLP-dep_AT"/>
</dbReference>
<dbReference type="GO" id="GO:0042802">
    <property type="term" value="F:identical protein binding"/>
    <property type="evidence" value="ECO:0007669"/>
    <property type="project" value="TreeGrafter"/>
</dbReference>
<dbReference type="UniPathway" id="UPA00098">
    <property type="reaction ID" value="UER00358"/>
</dbReference>
<dbReference type="InterPro" id="IPR005814">
    <property type="entry name" value="Aminotrans_3"/>
</dbReference>
<keyword evidence="4 11" id="KW-0963">Cytoplasm</keyword>
<dbReference type="EMBL" id="CP063687">
    <property type="protein sequence ID" value="QOY26776.1"/>
    <property type="molecule type" value="Genomic_DNA"/>
</dbReference>
<keyword evidence="5 11" id="KW-0032">Aminotransferase</keyword>
<evidence type="ECO:0000256" key="4">
    <source>
        <dbReference type="ARBA" id="ARBA00022490"/>
    </source>
</evidence>
<evidence type="ECO:0000256" key="2">
    <source>
        <dbReference type="ARBA" id="ARBA00004998"/>
    </source>
</evidence>
<evidence type="ECO:0000313" key="12">
    <source>
        <dbReference type="EMBL" id="QOY26776.1"/>
    </source>
</evidence>
<dbReference type="GO" id="GO:0055129">
    <property type="term" value="P:L-proline biosynthetic process"/>
    <property type="evidence" value="ECO:0007669"/>
    <property type="project" value="UniProtKB-UniRule"/>
</dbReference>
<protein>
    <recommendedName>
        <fullName evidence="3 11">Ornithine aminotransferase</fullName>
        <shortName evidence="11">OAT</shortName>
        <ecNumber evidence="3 11">2.6.1.13</ecNumber>
    </recommendedName>
    <alternativeName>
        <fullName evidence="10 11">Ornithine--oxo-acid aminotransferase</fullName>
    </alternativeName>
</protein>
<dbReference type="PIRSF" id="PIRSF000521">
    <property type="entry name" value="Transaminase_4ab_Lys_Orn"/>
    <property type="match status" value="1"/>
</dbReference>
<dbReference type="PANTHER" id="PTHR11986:SF18">
    <property type="entry name" value="ORNITHINE AMINOTRANSFERASE, MITOCHONDRIAL"/>
    <property type="match status" value="1"/>
</dbReference>
<evidence type="ECO:0000313" key="13">
    <source>
        <dbReference type="Proteomes" id="UP000587477"/>
    </source>
</evidence>
<keyword evidence="6 11" id="KW-0028">Amino-acid biosynthesis</keyword>
<evidence type="ECO:0000256" key="10">
    <source>
        <dbReference type="ARBA" id="ARBA00030587"/>
    </source>
</evidence>
<dbReference type="GO" id="GO:0005737">
    <property type="term" value="C:cytoplasm"/>
    <property type="evidence" value="ECO:0007669"/>
    <property type="project" value="UniProtKB-SubCell"/>
</dbReference>
<dbReference type="GO" id="GO:0030170">
    <property type="term" value="F:pyridoxal phosphate binding"/>
    <property type="evidence" value="ECO:0007669"/>
    <property type="project" value="UniProtKB-UniRule"/>
</dbReference>
<dbReference type="PROSITE" id="PS00600">
    <property type="entry name" value="AA_TRANSFER_CLASS_3"/>
    <property type="match status" value="1"/>
</dbReference>
<keyword evidence="9 11" id="KW-0663">Pyridoxal phosphate</keyword>
<evidence type="ECO:0000256" key="8">
    <source>
        <dbReference type="ARBA" id="ARBA00022679"/>
    </source>
</evidence>
<dbReference type="InterPro" id="IPR015422">
    <property type="entry name" value="PyrdxlP-dep_Trfase_small"/>
</dbReference>
<dbReference type="Gene3D" id="3.40.640.10">
    <property type="entry name" value="Type I PLP-dependent aspartate aminotransferase-like (Major domain)"/>
    <property type="match status" value="1"/>
</dbReference>
<evidence type="ECO:0000256" key="1">
    <source>
        <dbReference type="ARBA" id="ARBA00001933"/>
    </source>
</evidence>
<dbReference type="AlphaFoldDB" id="A0A7W4LW06"/>
<dbReference type="InterPro" id="IPR015424">
    <property type="entry name" value="PyrdxlP-dep_Trfase"/>
</dbReference>
<dbReference type="SUPFAM" id="SSF53383">
    <property type="entry name" value="PLP-dependent transferases"/>
    <property type="match status" value="1"/>
</dbReference>
<dbReference type="NCBIfam" id="TIGR01885">
    <property type="entry name" value="Orn_aminotrans"/>
    <property type="match status" value="1"/>
</dbReference>
<reference evidence="13" key="1">
    <citation type="submission" date="2020-10" db="EMBL/GenBank/DDBJ databases">
        <title>Complete genome sequence of Bacillus velezensis NST6.</title>
        <authorList>
            <person name="Choi J."/>
        </authorList>
    </citation>
    <scope>NUCLEOTIDE SEQUENCE [LARGE SCALE GENOMIC DNA]</scope>
    <source>
        <strain evidence="13">NST6</strain>
    </source>
</reference>
<comment type="cofactor">
    <cofactor evidence="1 11">
        <name>pyridoxal 5'-phosphate</name>
        <dbReference type="ChEBI" id="CHEBI:597326"/>
    </cofactor>
</comment>
<comment type="pathway">
    <text evidence="2 11">Amino-acid biosynthesis; L-proline biosynthesis; L-glutamate 5-semialdehyde from L-ornithine: step 1/1.</text>
</comment>
<sequence>MDCSYFVSGKRKKILRLAEVCTQTAGKFCGKRKNVGETSRFFGLARNLLYKKGKQDLMLNDYKTRGNQIMSAFTKSQEIISQTSHYGANNYHPLPIVISEAQGVWVKDPEGNQYMDMLSAYSAVNQGHRHPKIIQALKDQADKITLTSRAFHNDQLGPFYEKTAKLTGKDMILPMNTGAEAVESAVKAARRWAYGVKGVADNQAEIIACIGNFHGRTMLAVSLSSEDEYKRGFGPMLPGIKLIPYGDAEALRRAITPNTAAFLFEPIQGEAGIVIPPEGFLQEAAAICKEENVLLIADEIQTGLGRTGKTFAVDWENIVPDMFILGKALGGGVFPISCIAANRDILGVFNPGSHGSTFGGNPLACAVSLASLEVLEEEGLAERSLQLGRYFKEELEKIDNPIIKDVRGRGLFIGVELTEAARPYCEKLKGEGLLCKETHDTVIRFAPPLMISKEDLDWAVQKITNVLQNA</sequence>
<evidence type="ECO:0000256" key="11">
    <source>
        <dbReference type="HAMAP-Rule" id="MF_01689"/>
    </source>
</evidence>
<dbReference type="CDD" id="cd00610">
    <property type="entry name" value="OAT_like"/>
    <property type="match status" value="1"/>
</dbReference>
<evidence type="ECO:0000256" key="5">
    <source>
        <dbReference type="ARBA" id="ARBA00022576"/>
    </source>
</evidence>
<evidence type="ECO:0000256" key="6">
    <source>
        <dbReference type="ARBA" id="ARBA00022605"/>
    </source>
</evidence>
<gene>
    <name evidence="11 12" type="primary">rocD</name>
    <name evidence="12" type="ORF">BACVE_001787</name>
</gene>
<dbReference type="PANTHER" id="PTHR11986">
    <property type="entry name" value="AMINOTRANSFERASE CLASS III"/>
    <property type="match status" value="1"/>
</dbReference>
<feature type="modified residue" description="N6-(pyridoxal phosphate)lysine" evidence="11">
    <location>
        <position position="327"/>
    </location>
</feature>
<dbReference type="InterPro" id="IPR010164">
    <property type="entry name" value="Orn_aminotrans"/>
</dbReference>
<dbReference type="InterPro" id="IPR049704">
    <property type="entry name" value="Aminotrans_3_PPA_site"/>
</dbReference>
<dbReference type="FunFam" id="3.40.640.10:FF:000011">
    <property type="entry name" value="Ornithine aminotransferase"/>
    <property type="match status" value="1"/>
</dbReference>
<name>A0A7W4LW06_BACVE</name>
<comment type="catalytic activity">
    <reaction evidence="11">
        <text>a 2-oxocarboxylate + L-ornithine = L-glutamate 5-semialdehyde + an L-alpha-amino acid</text>
        <dbReference type="Rhea" id="RHEA:13877"/>
        <dbReference type="ChEBI" id="CHEBI:35179"/>
        <dbReference type="ChEBI" id="CHEBI:46911"/>
        <dbReference type="ChEBI" id="CHEBI:58066"/>
        <dbReference type="ChEBI" id="CHEBI:59869"/>
        <dbReference type="EC" id="2.6.1.13"/>
    </reaction>
</comment>
<dbReference type="Gene3D" id="3.90.1150.10">
    <property type="entry name" value="Aspartate Aminotransferase, domain 1"/>
    <property type="match status" value="1"/>
</dbReference>
<dbReference type="HAMAP" id="MF_01689">
    <property type="entry name" value="Ornith_aminotrans_3"/>
    <property type="match status" value="1"/>
</dbReference>
<keyword evidence="7 11" id="KW-0641">Proline biosynthesis</keyword>
<dbReference type="EC" id="2.6.1.13" evidence="3 11"/>
<dbReference type="NCBIfam" id="NF003145">
    <property type="entry name" value="PRK04073.1"/>
    <property type="match status" value="1"/>
</dbReference>
<keyword evidence="8 11" id="KW-0808">Transferase</keyword>
<accession>A0A7W4LW06</accession>
<dbReference type="InterPro" id="IPR015421">
    <property type="entry name" value="PyrdxlP-dep_Trfase_major"/>
</dbReference>
<comment type="function">
    <text evidence="11">Catalyzes the interconversion of ornithine to glutamate semialdehyde.</text>
</comment>
<comment type="similarity">
    <text evidence="11">Belongs to the class-III pyridoxal-phosphate-dependent aminotransferase family. OAT subfamily.</text>
</comment>
<dbReference type="Pfam" id="PF00202">
    <property type="entry name" value="Aminotran_3"/>
    <property type="match status" value="1"/>
</dbReference>
<proteinExistence type="inferred from homology"/>
<comment type="subcellular location">
    <subcellularLocation>
        <location evidence="11">Cytoplasm</location>
    </subcellularLocation>
</comment>
<dbReference type="InterPro" id="IPR034757">
    <property type="entry name" value="Ornith_aminotrans_bact"/>
</dbReference>
<organism evidence="12 13">
    <name type="scientific">Bacillus velezensis</name>
    <dbReference type="NCBI Taxonomy" id="492670"/>
    <lineage>
        <taxon>Bacteria</taxon>
        <taxon>Bacillati</taxon>
        <taxon>Bacillota</taxon>
        <taxon>Bacilli</taxon>
        <taxon>Bacillales</taxon>
        <taxon>Bacillaceae</taxon>
        <taxon>Bacillus</taxon>
        <taxon>Bacillus amyloliquefaciens group</taxon>
    </lineage>
</organism>
<evidence type="ECO:0000256" key="9">
    <source>
        <dbReference type="ARBA" id="ARBA00022898"/>
    </source>
</evidence>
<dbReference type="GO" id="GO:0004587">
    <property type="term" value="F:ornithine aminotransferase activity"/>
    <property type="evidence" value="ECO:0007669"/>
    <property type="project" value="UniProtKB-UniRule"/>
</dbReference>
<dbReference type="Proteomes" id="UP000587477">
    <property type="component" value="Chromosome"/>
</dbReference>
<evidence type="ECO:0000256" key="3">
    <source>
        <dbReference type="ARBA" id="ARBA00012924"/>
    </source>
</evidence>